<gene>
    <name evidence="2" type="ORF">H9950_10850</name>
</gene>
<feature type="transmembrane region" description="Helical" evidence="1">
    <location>
        <begin position="55"/>
        <end position="71"/>
    </location>
</feature>
<keyword evidence="1" id="KW-1133">Transmembrane helix</keyword>
<reference evidence="2" key="1">
    <citation type="journal article" date="2021" name="PeerJ">
        <title>Extensive microbial diversity within the chicken gut microbiome revealed by metagenomics and culture.</title>
        <authorList>
            <person name="Gilroy R."/>
            <person name="Ravi A."/>
            <person name="Getino M."/>
            <person name="Pursley I."/>
            <person name="Horton D.L."/>
            <person name="Alikhan N.F."/>
            <person name="Baker D."/>
            <person name="Gharbi K."/>
            <person name="Hall N."/>
            <person name="Watson M."/>
            <person name="Adriaenssens E.M."/>
            <person name="Foster-Nyarko E."/>
            <person name="Jarju S."/>
            <person name="Secka A."/>
            <person name="Antonio M."/>
            <person name="Oren A."/>
            <person name="Chaudhuri R.R."/>
            <person name="La Ragione R."/>
            <person name="Hildebrand F."/>
            <person name="Pallen M.J."/>
        </authorList>
    </citation>
    <scope>NUCLEOTIDE SEQUENCE</scope>
    <source>
        <strain evidence="2">ChiHjej12B11-9795</strain>
    </source>
</reference>
<evidence type="ECO:0000256" key="1">
    <source>
        <dbReference type="SAM" id="Phobius"/>
    </source>
</evidence>
<protein>
    <submittedName>
        <fullName evidence="2">Uncharacterized protein</fullName>
    </submittedName>
</protein>
<dbReference type="Proteomes" id="UP000823862">
    <property type="component" value="Unassembled WGS sequence"/>
</dbReference>
<dbReference type="AlphaFoldDB" id="A0A9D2HWN3"/>
<evidence type="ECO:0000313" key="2">
    <source>
        <dbReference type="EMBL" id="HJA86664.1"/>
    </source>
</evidence>
<reference evidence="2" key="2">
    <citation type="submission" date="2021-04" db="EMBL/GenBank/DDBJ databases">
        <authorList>
            <person name="Gilroy R."/>
        </authorList>
    </citation>
    <scope>NUCLEOTIDE SEQUENCE</scope>
    <source>
        <strain evidence="2">ChiHjej12B11-9795</strain>
    </source>
</reference>
<sequence length="72" mass="8083">MDKEKLNLLTIEGLGKGNKVSGDVYITYQLTDYGKAYLLSNPKLKNPSIFDDKKYIVTTIISIIALIFSIIK</sequence>
<proteinExistence type="predicted"/>
<evidence type="ECO:0000313" key="3">
    <source>
        <dbReference type="Proteomes" id="UP000823862"/>
    </source>
</evidence>
<keyword evidence="1" id="KW-0812">Transmembrane</keyword>
<organism evidence="2 3">
    <name type="scientific">Candidatus Bacteroides avicola</name>
    <dbReference type="NCBI Taxonomy" id="2838468"/>
    <lineage>
        <taxon>Bacteria</taxon>
        <taxon>Pseudomonadati</taxon>
        <taxon>Bacteroidota</taxon>
        <taxon>Bacteroidia</taxon>
        <taxon>Bacteroidales</taxon>
        <taxon>Bacteroidaceae</taxon>
        <taxon>Bacteroides</taxon>
    </lineage>
</organism>
<accession>A0A9D2HWN3</accession>
<dbReference type="EMBL" id="DWZI01000054">
    <property type="protein sequence ID" value="HJA86664.1"/>
    <property type="molecule type" value="Genomic_DNA"/>
</dbReference>
<comment type="caution">
    <text evidence="2">The sequence shown here is derived from an EMBL/GenBank/DDBJ whole genome shotgun (WGS) entry which is preliminary data.</text>
</comment>
<name>A0A9D2HWN3_9BACE</name>
<keyword evidence="1" id="KW-0472">Membrane</keyword>